<dbReference type="OrthoDB" id="762539at2759"/>
<dbReference type="PANTHER" id="PTHR47493">
    <property type="entry name" value="OS08G0520200 PROTEIN"/>
    <property type="match status" value="1"/>
</dbReference>
<dbReference type="PANTHER" id="PTHR47493:SF1">
    <property type="entry name" value="OS08G0520200 PROTEIN"/>
    <property type="match status" value="1"/>
</dbReference>
<comment type="caution">
    <text evidence="2">The sequence shown here is derived from an EMBL/GenBank/DDBJ whole genome shotgun (WGS) entry which is preliminary data.</text>
</comment>
<organism evidence="2 3">
    <name type="scientific">Olea europaea subsp. europaea</name>
    <dbReference type="NCBI Taxonomy" id="158383"/>
    <lineage>
        <taxon>Eukaryota</taxon>
        <taxon>Viridiplantae</taxon>
        <taxon>Streptophyta</taxon>
        <taxon>Embryophyta</taxon>
        <taxon>Tracheophyta</taxon>
        <taxon>Spermatophyta</taxon>
        <taxon>Magnoliopsida</taxon>
        <taxon>eudicotyledons</taxon>
        <taxon>Gunneridae</taxon>
        <taxon>Pentapetalae</taxon>
        <taxon>asterids</taxon>
        <taxon>lamiids</taxon>
        <taxon>Lamiales</taxon>
        <taxon>Oleaceae</taxon>
        <taxon>Oleeae</taxon>
        <taxon>Olea</taxon>
    </lineage>
</organism>
<proteinExistence type="predicted"/>
<dbReference type="Gramene" id="OE9A004371T3">
    <property type="protein sequence ID" value="OE9A004371C3"/>
    <property type="gene ID" value="OE9A004371"/>
</dbReference>
<dbReference type="InterPro" id="IPR011990">
    <property type="entry name" value="TPR-like_helical_dom_sf"/>
</dbReference>
<sequence>MEVLPAIYAFPPLKKTFKWKNFSSIFHKNGFRLSILPRKSFLHGKYRSCVDWDDAYVEDASLVHNLNRKNFPQITENFSLEVKPGDVRSYNSTLSSLLLRYASNGFYSKAKAIWDEILNSSFVPDASVVSKLITIYGSVDNFDMVSQIMRQMQLKDPDILPNICALSISSFGKRGQLECMDIMVKEMVSMGCSVDSASGNSYLLYYSLFGSVAEMEVAYGRLKRSRILIEEEAIRAMSFAYIKGKKFYALGQFVQDIGLGRRNVGNLLWNLLLLSYAANFKMKSLQREFVKMVEAGFTPDLTTFNIRALAFSRMSLFWDLHVSLEHMKHESVVPDLVTYGCVVDAYLDKRLGRNLEFALSSLSKHNSVSVSTDPLVFEVMGKGDFHLFSEMTLEYTRKKKGTYNMLITTYLKKKFRSNQIFWNY</sequence>
<dbReference type="InterPro" id="IPR002885">
    <property type="entry name" value="PPR_rpt"/>
</dbReference>
<evidence type="ECO:0008006" key="4">
    <source>
        <dbReference type="Google" id="ProtNLM"/>
    </source>
</evidence>
<accession>A0A8S0PZ32</accession>
<dbReference type="EMBL" id="CACTIH010000222">
    <property type="protein sequence ID" value="CAA2957438.1"/>
    <property type="molecule type" value="Genomic_DNA"/>
</dbReference>
<dbReference type="AlphaFoldDB" id="A0A8S0PZ32"/>
<keyword evidence="1" id="KW-0677">Repeat</keyword>
<dbReference type="Proteomes" id="UP000594638">
    <property type="component" value="Unassembled WGS sequence"/>
</dbReference>
<name>A0A8S0PZ32_OLEEU</name>
<dbReference type="Pfam" id="PF01535">
    <property type="entry name" value="PPR"/>
    <property type="match status" value="1"/>
</dbReference>
<evidence type="ECO:0000313" key="3">
    <source>
        <dbReference type="Proteomes" id="UP000594638"/>
    </source>
</evidence>
<evidence type="ECO:0000256" key="1">
    <source>
        <dbReference type="ARBA" id="ARBA00022737"/>
    </source>
</evidence>
<reference evidence="2 3" key="1">
    <citation type="submission" date="2019-12" db="EMBL/GenBank/DDBJ databases">
        <authorList>
            <person name="Alioto T."/>
            <person name="Alioto T."/>
            <person name="Gomez Garrido J."/>
        </authorList>
    </citation>
    <scope>NUCLEOTIDE SEQUENCE [LARGE SCALE GENOMIC DNA]</scope>
</reference>
<protein>
    <recommendedName>
        <fullName evidence="4">Pentatricopeptide repeat-containing protein</fullName>
    </recommendedName>
</protein>
<dbReference type="Gene3D" id="1.25.40.10">
    <property type="entry name" value="Tetratricopeptide repeat domain"/>
    <property type="match status" value="2"/>
</dbReference>
<gene>
    <name evidence="2" type="ORF">OLEA9_A004371</name>
</gene>
<evidence type="ECO:0000313" key="2">
    <source>
        <dbReference type="EMBL" id="CAA2957438.1"/>
    </source>
</evidence>
<keyword evidence="3" id="KW-1185">Reference proteome</keyword>